<accession>A0A9D3YG03</accession>
<dbReference type="AlphaFoldDB" id="A0A9D3YG03"/>
<keyword evidence="2" id="KW-1185">Reference proteome</keyword>
<reference evidence="1" key="2">
    <citation type="submission" date="2020-11" db="EMBL/GenBank/DDBJ databases">
        <authorList>
            <person name="McCartney M.A."/>
            <person name="Auch B."/>
            <person name="Kono T."/>
            <person name="Mallez S."/>
            <person name="Becker A."/>
            <person name="Gohl D.M."/>
            <person name="Silverstein K.A.T."/>
            <person name="Koren S."/>
            <person name="Bechman K.B."/>
            <person name="Herman A."/>
            <person name="Abrahante J.E."/>
            <person name="Garbe J."/>
        </authorList>
    </citation>
    <scope>NUCLEOTIDE SEQUENCE</scope>
    <source>
        <strain evidence="1">Duluth1</strain>
        <tissue evidence="1">Whole animal</tissue>
    </source>
</reference>
<evidence type="ECO:0000313" key="1">
    <source>
        <dbReference type="EMBL" id="KAH3700027.1"/>
    </source>
</evidence>
<dbReference type="Proteomes" id="UP000828390">
    <property type="component" value="Unassembled WGS sequence"/>
</dbReference>
<name>A0A9D3YG03_DREPO</name>
<gene>
    <name evidence="1" type="ORF">DPMN_074992</name>
</gene>
<proteinExistence type="predicted"/>
<evidence type="ECO:0000313" key="2">
    <source>
        <dbReference type="Proteomes" id="UP000828390"/>
    </source>
</evidence>
<comment type="caution">
    <text evidence="1">The sequence shown here is derived from an EMBL/GenBank/DDBJ whole genome shotgun (WGS) entry which is preliminary data.</text>
</comment>
<protein>
    <submittedName>
        <fullName evidence="1">Uncharacterized protein</fullName>
    </submittedName>
</protein>
<sequence length="95" mass="10445">MMSTLTLFRDTPWVVCATSCSSCTVNYSNSTEVSGLGPESVNLDSPIPMMVRLKFFISAAPNAVYPVSYTVRTFHVPKVFVVLVEMIVFGPMAFI</sequence>
<dbReference type="EMBL" id="JAIWYP010000015">
    <property type="protein sequence ID" value="KAH3700027.1"/>
    <property type="molecule type" value="Genomic_DNA"/>
</dbReference>
<reference evidence="1" key="1">
    <citation type="journal article" date="2019" name="bioRxiv">
        <title>The Genome of the Zebra Mussel, Dreissena polymorpha: A Resource for Invasive Species Research.</title>
        <authorList>
            <person name="McCartney M.A."/>
            <person name="Auch B."/>
            <person name="Kono T."/>
            <person name="Mallez S."/>
            <person name="Zhang Y."/>
            <person name="Obille A."/>
            <person name="Becker A."/>
            <person name="Abrahante J.E."/>
            <person name="Garbe J."/>
            <person name="Badalamenti J.P."/>
            <person name="Herman A."/>
            <person name="Mangelson H."/>
            <person name="Liachko I."/>
            <person name="Sullivan S."/>
            <person name="Sone E.D."/>
            <person name="Koren S."/>
            <person name="Silverstein K.A.T."/>
            <person name="Beckman K.B."/>
            <person name="Gohl D.M."/>
        </authorList>
    </citation>
    <scope>NUCLEOTIDE SEQUENCE</scope>
    <source>
        <strain evidence="1">Duluth1</strain>
        <tissue evidence="1">Whole animal</tissue>
    </source>
</reference>
<organism evidence="1 2">
    <name type="scientific">Dreissena polymorpha</name>
    <name type="common">Zebra mussel</name>
    <name type="synonym">Mytilus polymorpha</name>
    <dbReference type="NCBI Taxonomy" id="45954"/>
    <lineage>
        <taxon>Eukaryota</taxon>
        <taxon>Metazoa</taxon>
        <taxon>Spiralia</taxon>
        <taxon>Lophotrochozoa</taxon>
        <taxon>Mollusca</taxon>
        <taxon>Bivalvia</taxon>
        <taxon>Autobranchia</taxon>
        <taxon>Heteroconchia</taxon>
        <taxon>Euheterodonta</taxon>
        <taxon>Imparidentia</taxon>
        <taxon>Neoheterodontei</taxon>
        <taxon>Myida</taxon>
        <taxon>Dreissenoidea</taxon>
        <taxon>Dreissenidae</taxon>
        <taxon>Dreissena</taxon>
    </lineage>
</organism>